<evidence type="ECO:0000256" key="6">
    <source>
        <dbReference type="SAM" id="MobiDB-lite"/>
    </source>
</evidence>
<dbReference type="InterPro" id="IPR004111">
    <property type="entry name" value="Repressor_TetR_C"/>
</dbReference>
<sequence length="251" mass="25722">MPAVPAIQGRSAEAAGSASGGSAAANGGGAGAARRRAGRPSAALLDKAGITVAALELINRRGYDGLTMAGLAKELDVAPSALYNHVASKRDVLLLVEDHLTSLVDVSDFGAAPWEEAVRSWAWSYRNVFAEHTPLIPVIAVLPVTDAPQTLAMYETVSKGFLDAGFPQERVVSSIVALESFIFGSAYDVTAPEDIFDSGSMAESTPNFTAAVRSAATNPPEGASGGPGRPADVAFELGLEALISGLGALRG</sequence>
<evidence type="ECO:0000259" key="7">
    <source>
        <dbReference type="PROSITE" id="PS50977"/>
    </source>
</evidence>
<dbReference type="InterPro" id="IPR003012">
    <property type="entry name" value="Tet_transcr_reg_TetR"/>
</dbReference>
<dbReference type="Pfam" id="PF00440">
    <property type="entry name" value="TetR_N"/>
    <property type="match status" value="1"/>
</dbReference>
<evidence type="ECO:0000256" key="4">
    <source>
        <dbReference type="ARBA" id="ARBA00023163"/>
    </source>
</evidence>
<protein>
    <submittedName>
        <fullName evidence="8">AcrR family transcriptional regulator</fullName>
    </submittedName>
</protein>
<dbReference type="PANTHER" id="PTHR30055:SF151">
    <property type="entry name" value="TRANSCRIPTIONAL REGULATORY PROTEIN"/>
    <property type="match status" value="1"/>
</dbReference>
<feature type="region of interest" description="Disordered" evidence="6">
    <location>
        <begin position="11"/>
        <end position="32"/>
    </location>
</feature>
<evidence type="ECO:0000313" key="9">
    <source>
        <dbReference type="Proteomes" id="UP001236806"/>
    </source>
</evidence>
<dbReference type="RefSeq" id="WP_306636932.1">
    <property type="nucleotide sequence ID" value="NZ_JAUSXB010000001.1"/>
</dbReference>
<feature type="domain" description="HTH tetR-type" evidence="7">
    <location>
        <begin position="44"/>
        <end position="104"/>
    </location>
</feature>
<dbReference type="PANTHER" id="PTHR30055">
    <property type="entry name" value="HTH-TYPE TRANSCRIPTIONAL REGULATOR RUTR"/>
    <property type="match status" value="1"/>
</dbReference>
<dbReference type="InterPro" id="IPR001647">
    <property type="entry name" value="HTH_TetR"/>
</dbReference>
<evidence type="ECO:0000256" key="2">
    <source>
        <dbReference type="ARBA" id="ARBA00023015"/>
    </source>
</evidence>
<keyword evidence="1" id="KW-0678">Repressor</keyword>
<dbReference type="InterPro" id="IPR036271">
    <property type="entry name" value="Tet_transcr_reg_TetR-rel_C_sf"/>
</dbReference>
<dbReference type="PROSITE" id="PS50977">
    <property type="entry name" value="HTH_TETR_2"/>
    <property type="match status" value="1"/>
</dbReference>
<keyword evidence="9" id="KW-1185">Reference proteome</keyword>
<dbReference type="SUPFAM" id="SSF48498">
    <property type="entry name" value="Tetracyclin repressor-like, C-terminal domain"/>
    <property type="match status" value="1"/>
</dbReference>
<keyword evidence="4" id="KW-0804">Transcription</keyword>
<feature type="compositionally biased region" description="Low complexity" evidence="6">
    <location>
        <begin position="11"/>
        <end position="25"/>
    </location>
</feature>
<keyword evidence="3 5" id="KW-0238">DNA-binding</keyword>
<dbReference type="InterPro" id="IPR050109">
    <property type="entry name" value="HTH-type_TetR-like_transc_reg"/>
</dbReference>
<evidence type="ECO:0000256" key="5">
    <source>
        <dbReference type="PROSITE-ProRule" id="PRU00335"/>
    </source>
</evidence>
<dbReference type="Proteomes" id="UP001236806">
    <property type="component" value="Unassembled WGS sequence"/>
</dbReference>
<evidence type="ECO:0000313" key="8">
    <source>
        <dbReference type="EMBL" id="MDQ0674989.1"/>
    </source>
</evidence>
<comment type="caution">
    <text evidence="8">The sequence shown here is derived from an EMBL/GenBank/DDBJ whole genome shotgun (WGS) entry which is preliminary data.</text>
</comment>
<accession>A0ABU0PP12</accession>
<dbReference type="Gene3D" id="1.10.357.10">
    <property type="entry name" value="Tetracycline Repressor, domain 2"/>
    <property type="match status" value="1"/>
</dbReference>
<evidence type="ECO:0000256" key="3">
    <source>
        <dbReference type="ARBA" id="ARBA00023125"/>
    </source>
</evidence>
<keyword evidence="2" id="KW-0805">Transcription regulation</keyword>
<gene>
    <name evidence="8" type="ORF">QFZ36_002550</name>
</gene>
<dbReference type="Pfam" id="PF02909">
    <property type="entry name" value="TetR_C_1"/>
    <property type="match status" value="1"/>
</dbReference>
<dbReference type="SUPFAM" id="SSF46689">
    <property type="entry name" value="Homeodomain-like"/>
    <property type="match status" value="1"/>
</dbReference>
<dbReference type="InterPro" id="IPR009057">
    <property type="entry name" value="Homeodomain-like_sf"/>
</dbReference>
<feature type="DNA-binding region" description="H-T-H motif" evidence="5">
    <location>
        <begin position="67"/>
        <end position="86"/>
    </location>
</feature>
<dbReference type="PRINTS" id="PR00455">
    <property type="entry name" value="HTHTETR"/>
</dbReference>
<organism evidence="8 9">
    <name type="scientific">Pseudarthrobacter siccitolerans</name>
    <dbReference type="NCBI Taxonomy" id="861266"/>
    <lineage>
        <taxon>Bacteria</taxon>
        <taxon>Bacillati</taxon>
        <taxon>Actinomycetota</taxon>
        <taxon>Actinomycetes</taxon>
        <taxon>Micrococcales</taxon>
        <taxon>Micrococcaceae</taxon>
        <taxon>Pseudarthrobacter</taxon>
    </lineage>
</organism>
<reference evidence="8 9" key="1">
    <citation type="submission" date="2023-07" db="EMBL/GenBank/DDBJ databases">
        <title>Comparative genomics of wheat-associated soil bacteria to identify genetic determinants of phenazine resistance.</title>
        <authorList>
            <person name="Mouncey N."/>
        </authorList>
    </citation>
    <scope>NUCLEOTIDE SEQUENCE [LARGE SCALE GENOMIC DNA]</scope>
    <source>
        <strain evidence="8 9">W1I3</strain>
    </source>
</reference>
<name>A0ABU0PP12_9MICC</name>
<dbReference type="EMBL" id="JAUSXB010000001">
    <property type="protein sequence ID" value="MDQ0674989.1"/>
    <property type="molecule type" value="Genomic_DNA"/>
</dbReference>
<evidence type="ECO:0000256" key="1">
    <source>
        <dbReference type="ARBA" id="ARBA00022491"/>
    </source>
</evidence>
<proteinExistence type="predicted"/>
<dbReference type="PRINTS" id="PR00400">
    <property type="entry name" value="TETREPRESSOR"/>
</dbReference>